<dbReference type="PROSITE" id="PS50817">
    <property type="entry name" value="INTEIN_N_TER"/>
    <property type="match status" value="1"/>
</dbReference>
<evidence type="ECO:0000256" key="1">
    <source>
        <dbReference type="ARBA" id="ARBA00011053"/>
    </source>
</evidence>
<dbReference type="GO" id="GO:0006308">
    <property type="term" value="P:DNA catabolic process"/>
    <property type="evidence" value="ECO:0007669"/>
    <property type="project" value="UniProtKB-UniRule"/>
</dbReference>
<dbReference type="EC" id="2.7.7.7" evidence="16"/>
<feature type="domain" description="DOD-type homing endonuclease" evidence="18">
    <location>
        <begin position="1222"/>
        <end position="1367"/>
    </location>
</feature>
<evidence type="ECO:0000256" key="14">
    <source>
        <dbReference type="ARBA" id="ARBA00025068"/>
    </source>
</evidence>
<dbReference type="Pfam" id="PF03833">
    <property type="entry name" value="PolC_DP2_N"/>
    <property type="match status" value="1"/>
</dbReference>
<feature type="compositionally biased region" description="Acidic residues" evidence="17">
    <location>
        <begin position="305"/>
        <end position="318"/>
    </location>
</feature>
<evidence type="ECO:0000256" key="7">
    <source>
        <dbReference type="ARBA" id="ARBA00022801"/>
    </source>
</evidence>
<evidence type="ECO:0000256" key="5">
    <source>
        <dbReference type="ARBA" id="ARBA00022705"/>
    </source>
</evidence>
<dbReference type="GO" id="GO:0016539">
    <property type="term" value="P:intein-mediated protein splicing"/>
    <property type="evidence" value="ECO:0007669"/>
    <property type="project" value="InterPro"/>
</dbReference>
<dbReference type="Pfam" id="PF14890">
    <property type="entry name" value="Intein_splicing"/>
    <property type="match status" value="2"/>
</dbReference>
<evidence type="ECO:0000256" key="12">
    <source>
        <dbReference type="ARBA" id="ARBA00023125"/>
    </source>
</evidence>
<dbReference type="GO" id="GO:0003887">
    <property type="term" value="F:DNA-directed DNA polymerase activity"/>
    <property type="evidence" value="ECO:0007669"/>
    <property type="project" value="UniProtKB-UniRule"/>
</dbReference>
<evidence type="ECO:0000256" key="4">
    <source>
        <dbReference type="ARBA" id="ARBA00022695"/>
    </source>
</evidence>
<evidence type="ECO:0000256" key="6">
    <source>
        <dbReference type="ARBA" id="ARBA00022722"/>
    </source>
</evidence>
<feature type="region of interest" description="Disordered" evidence="17">
    <location>
        <begin position="279"/>
        <end position="330"/>
    </location>
</feature>
<evidence type="ECO:0000256" key="10">
    <source>
        <dbReference type="ARBA" id="ARBA00022932"/>
    </source>
</evidence>
<dbReference type="InterPro" id="IPR004475">
    <property type="entry name" value="PolC_DP2"/>
</dbReference>
<evidence type="ECO:0000259" key="18">
    <source>
        <dbReference type="PROSITE" id="PS50819"/>
    </source>
</evidence>
<dbReference type="PANTHER" id="PTHR42210:SF1">
    <property type="entry name" value="DNA POLYMERASE II LARGE SUBUNIT"/>
    <property type="match status" value="1"/>
</dbReference>
<evidence type="ECO:0000256" key="15">
    <source>
        <dbReference type="ARBA" id="ARBA00049244"/>
    </source>
</evidence>
<dbReference type="GO" id="GO:0003677">
    <property type="term" value="F:DNA binding"/>
    <property type="evidence" value="ECO:0007669"/>
    <property type="project" value="UniProtKB-UniRule"/>
</dbReference>
<dbReference type="InterPro" id="IPR027434">
    <property type="entry name" value="Homing_endonucl"/>
</dbReference>
<dbReference type="InterPro" id="IPR016033">
    <property type="entry name" value="PolC_DP2_N"/>
</dbReference>
<name>A5YSA8_9EURY</name>
<keyword evidence="9 16" id="KW-0269">Exonuclease</keyword>
<dbReference type="Gene3D" id="3.10.28.10">
    <property type="entry name" value="Homing endonucleases"/>
    <property type="match status" value="2"/>
</dbReference>
<dbReference type="PRINTS" id="PR00379">
    <property type="entry name" value="INTEIN"/>
</dbReference>
<keyword evidence="11" id="KW-0651">Protein splicing</keyword>
<dbReference type="GO" id="GO:0004519">
    <property type="term" value="F:endonuclease activity"/>
    <property type="evidence" value="ECO:0007669"/>
    <property type="project" value="InterPro"/>
</dbReference>
<dbReference type="Gene3D" id="2.170.16.10">
    <property type="entry name" value="Hedgehog/Intein (Hint) domain"/>
    <property type="match status" value="2"/>
</dbReference>
<comment type="catalytic activity">
    <reaction evidence="16">
        <text>Exonucleolytic cleavage in the 3'- to 5'-direction to yield nucleoside 5'-phosphates.</text>
        <dbReference type="EC" id="3.1.11.1"/>
    </reaction>
</comment>
<dbReference type="InterPro" id="IPR003586">
    <property type="entry name" value="Hint_dom_C"/>
</dbReference>
<dbReference type="CDD" id="cd00081">
    <property type="entry name" value="Hint"/>
    <property type="match status" value="2"/>
</dbReference>
<dbReference type="EMBL" id="EF583986">
    <property type="protein sequence ID" value="ABQ75865.1"/>
    <property type="molecule type" value="Genomic_DNA"/>
</dbReference>
<protein>
    <recommendedName>
        <fullName evidence="16">DNA polymerase II large subunit</fullName>
        <shortName evidence="16">Pol II</shortName>
        <ecNumber evidence="16">2.7.7.7</ecNumber>
    </recommendedName>
    <alternativeName>
        <fullName evidence="16">Exodeoxyribonuclease large subunit</fullName>
        <ecNumber evidence="16">3.1.11.1</ecNumber>
    </alternativeName>
</protein>
<dbReference type="PROSITE" id="PS50819">
    <property type="entry name" value="INTEIN_ENDONUCLEASE"/>
    <property type="match status" value="2"/>
</dbReference>
<proteinExistence type="inferred from homology"/>
<evidence type="ECO:0000256" key="16">
    <source>
        <dbReference type="HAMAP-Rule" id="MF_00324"/>
    </source>
</evidence>
<dbReference type="InterPro" id="IPR056172">
    <property type="entry name" value="PolC_DP2_cat_dom"/>
</dbReference>
<evidence type="ECO:0000256" key="8">
    <source>
        <dbReference type="ARBA" id="ARBA00022813"/>
    </source>
</evidence>
<evidence type="ECO:0000313" key="19">
    <source>
        <dbReference type="EMBL" id="ABQ75865.1"/>
    </source>
</evidence>
<evidence type="ECO:0000256" key="11">
    <source>
        <dbReference type="ARBA" id="ARBA00023000"/>
    </source>
</evidence>
<dbReference type="GO" id="GO:0008310">
    <property type="term" value="F:single-stranded DNA 3'-5' DNA exonuclease activity"/>
    <property type="evidence" value="ECO:0007669"/>
    <property type="project" value="UniProtKB-EC"/>
</dbReference>
<keyword evidence="13 16" id="KW-0511">Multifunctional enzyme</keyword>
<accession>A5YSA8</accession>
<keyword evidence="8" id="KW-0068">Autocatalytic cleavage</keyword>
<gene>
    <name evidence="16" type="primary">polC</name>
</gene>
<comment type="similarity">
    <text evidence="1 16">Belongs to the archaeal DNA polymerase II family.</text>
</comment>
<comment type="function">
    <text evidence="14 16">Possesses two activities: a DNA synthesis (polymerase) and an exonucleolytic activity that degrades single-stranded DNA in the 3'- to 5'-direction. Has a template-primer preference which is characteristic of a replicative DNA polymerase.</text>
</comment>
<keyword evidence="12 16" id="KW-0238">DNA-binding</keyword>
<dbReference type="InterPro" id="IPR006142">
    <property type="entry name" value="INTEIN"/>
</dbReference>
<dbReference type="SUPFAM" id="SSF55608">
    <property type="entry name" value="Homing endonucleases"/>
    <property type="match status" value="2"/>
</dbReference>
<reference evidence="19" key="1">
    <citation type="journal article" date="2007" name="ISME J.">
        <title>Genomic plasticity in prokaryotes: the case of the square haloarchaeon.</title>
        <authorList>
            <person name="Cuadros-Orellana S."/>
            <person name="Martin-Cuadrado A.B."/>
            <person name="Legault B."/>
            <person name="D'Auria G."/>
            <person name="Zhaxybayeva O."/>
            <person name="Papke R.T."/>
            <person name="Rodriguez-Valera F."/>
        </authorList>
    </citation>
    <scope>NUCLEOTIDE SEQUENCE</scope>
</reference>
<keyword evidence="7 16" id="KW-0378">Hydrolase</keyword>
<dbReference type="SMART" id="SM00305">
    <property type="entry name" value="HintC"/>
    <property type="match status" value="2"/>
</dbReference>
<evidence type="ECO:0000256" key="3">
    <source>
        <dbReference type="ARBA" id="ARBA00022679"/>
    </source>
</evidence>
<feature type="compositionally biased region" description="Polar residues" evidence="17">
    <location>
        <begin position="543"/>
        <end position="557"/>
    </location>
</feature>
<organism evidence="19">
    <name type="scientific">uncultured haloarchaeon</name>
    <dbReference type="NCBI Taxonomy" id="160804"/>
    <lineage>
        <taxon>Archaea</taxon>
        <taxon>Methanobacteriati</taxon>
        <taxon>Methanobacteriota</taxon>
        <taxon>Stenosarchaea group</taxon>
        <taxon>Halobacteria</taxon>
        <taxon>Halobacteriales</taxon>
        <taxon>Halobacteriaceae</taxon>
        <taxon>environmental samples</taxon>
    </lineage>
</organism>
<evidence type="ECO:0000256" key="9">
    <source>
        <dbReference type="ARBA" id="ARBA00022839"/>
    </source>
</evidence>
<keyword evidence="3 16" id="KW-0808">Transferase</keyword>
<dbReference type="InterPro" id="IPR036844">
    <property type="entry name" value="Hint_dom_sf"/>
</dbReference>
<dbReference type="Pfam" id="PF24844">
    <property type="entry name" value="PolC_DP2_central"/>
    <property type="match status" value="1"/>
</dbReference>
<dbReference type="InterPro" id="IPR003587">
    <property type="entry name" value="Hint_dom_N"/>
</dbReference>
<dbReference type="SMART" id="SM00306">
    <property type="entry name" value="HintN"/>
    <property type="match status" value="2"/>
</dbReference>
<keyword evidence="5 16" id="KW-0235">DNA replication</keyword>
<dbReference type="HAMAP" id="MF_00324">
    <property type="entry name" value="DNApol_II_L_arch"/>
    <property type="match status" value="1"/>
</dbReference>
<sequence>MRDADKQYFETLESHLEQAFARARQAKGQGYDPKPEVEIPVARDMADRVENILAIPDVAERIRELDDERSREEVALELVTDFVEGTVGDYDTREGKIEGAVRTAVALLTEGVVAAPIEGIDRVEILSDDDGSEFVNVYYAGPIRSAGGTAQALSVLVADYARSLLDIDEYSARTDETERYAEEVSLYDRETGLQYSPKDKETKFITKHMPIMLDGEATGNEEVSGYRDLERVDTNAARGGMCLVLAEGIALKAPKIQRYTRQLAEVEWPWLQDLIDDTIGSDEHSNNSVKNGEADIVKTDKDTNESETEDGIDNDDYNDSGLEPANSPRADATNKYLRDLIAGRPVFGHPSAAGAFRLRYGRARNHGFATAGVHPATMHIVDDFIATGTQLKTERPGKAGGVVPVDSIKGPTVRLANGDVRCINDPEEAEKLQNGVEKILDLGEYLVNFGEFIENNHPLAPAAYVFEWWIQEFEASNADVQALRDDPTVDLESPTFENAMRWAKKHDIPLHPAYTYLWHDISVTEFDHLADAVAAGEITTNEVSDTNSASGNTSLRANTNTDDTLTIDTTPAIRETMERLLIEHHQDSDSIHIPAWRALALSLGIKIESDNDTGIGDRMWSLTDLSKHARKQDDGKSAIAAVNEVAPFQVRERAPTRIGSRMGRPEKSEDRDLSPAVHTLFPIGEAGGNQRNLSDAAQSFGDNTERGQISVQLGKRRCPYCETVGFELQCAECGRHTEPQFVCRECESVLSPDESGRVHCDRCERDVTSAEWQDIDLHQRYRDALDRVDERESSFEILKGVKGLTSSNKTPEPLEKGILRAKHGVSSFKDGTVRYDMTDLPVTAVRPKELDVTAAHFRELGYQTDINGNPLQFDDQLVELKVQDIVLPDGAAEHMMKTADFVDDLLEQFYELNQFYQIDERDDLIGELVFGMAPHTSAAVVGRIVGFTSAAVGYAHPYFHAAKRRNCFHPETKIWFRDTDNEWHHETIQTFVEDRLDDPEIDAVGTLVQEVDDNTDREISVPSIDDNGNERLQSVTAVSKHRAPNHLVQIETISGREITITPDHEMHIFEQGNLVSKQASKITSGEYAVIPKRLQTISPSSHTPQHDLLREFLTRDELTADRLIIHTSDPVRLCNRVFPEEVTSCKDAVEIMQNTACHLDKNKETLIGWLGEGTIPVALLRGFVETDEALLMSIPDDVQIGLRGEKVRIDRHIGFTEELTSLLGYYAAAGIVHTQTNPISYESAQQEQSRITFYNIDTQTQTDLLNALNSVFEIEPIQYNLDGEILGVPGELIRRVFDTVFDVGTQPSHKRIPQALFDASESHITSYLRCFFSTHDSLTTDTRDISATTVSREFKEDIIAALRRLGITAEVTTQQSRSVPEVLPDWYAIDDITHHDADNSLNLTRSYVISIASSDAVTLQRDRQAQEQTKYDAQGLIANNNAIHQSRQVTDGGRKDYITEPITDIEYVDADIDYTYCLTISETHSLIVNDLSQKQCDGDEDCVMLLMDGLLNFSREYLPDKRGGSVAADSRLVAVSPDDKIVFTTIEDFWKKLNTPIERNGKFRKRTCVSEGWQTYAFDENHEASLRPIEKAIRYTADESEQLRRITTQLGRSLDITDEHSLFRYDDGIEEVAGDDLTAGDIIVAPRTLDVEVTQTTLDLSEYIHDNERCPSEQTGSGELNLASKSAISDSRNKETPGVTHNILPQRSKFTDEMTTLSPTAVGGLESEQNETLRVGESTGAIERYINVDDSFGWLLGQFIAQRSISTDALTMTVHTAAEKHAERIVATSDSVFGIKPTVNSIERGYEVVFPPVFDTIVSRLTDKNQSEPEQDINHTHTDEIGIPECILHAPDDIVLSFLQGFILAENAHKKGETALEASEMVSESETTVTLETPSVGVKDGLVFLCHRLGVITDISEKSGEEYSAHFEESRYTVSIATEGKTNPLDQILNGERPTMPEGVSVPVPDALLTIHESIANSPHIDQVIPDTVVQQETVSLETLQSLLTELSTVDLPAQLEAKRDELTLLTEGDLSYLRVESVECVDYDGYLYDLQVGGEPVFTANWLYAHNSMDAPLVMSSRIDPSEIDDEAHNMDIVRQYPREFYEATRRMEDPDEWEEEVTIAEEYLDTDNEYTGFNHTHDTTDIAAGPDLSAYKTLDSMMDKMDAQLELARKLRAVDETDVAERVIEYHFLPDLIGNLRAFSRQQTRCLDCGESYRRMPLTGECRECGGRVNLTVHEGSVNKYMDTAIHIAEEFDCREYTKQRLEVLERSLESIFEDDTNKQSGIADFM</sequence>
<keyword evidence="4 16" id="KW-0548">Nucleotidyltransferase</keyword>
<dbReference type="EC" id="3.1.11.1" evidence="16"/>
<comment type="subunit">
    <text evidence="2 16">Heterodimer of a large subunit and a small subunit.</text>
</comment>
<dbReference type="NCBIfam" id="TIGR01445">
    <property type="entry name" value="intein_Nterm"/>
    <property type="match status" value="1"/>
</dbReference>
<evidence type="ECO:0000256" key="2">
    <source>
        <dbReference type="ARBA" id="ARBA00011315"/>
    </source>
</evidence>
<evidence type="ECO:0000256" key="13">
    <source>
        <dbReference type="ARBA" id="ARBA00023268"/>
    </source>
</evidence>
<keyword evidence="10 16" id="KW-0239">DNA-directed DNA polymerase</keyword>
<feature type="compositionally biased region" description="Basic and acidic residues" evidence="17">
    <location>
        <begin position="292"/>
        <end position="304"/>
    </location>
</feature>
<dbReference type="GO" id="GO:0006261">
    <property type="term" value="P:DNA-templated DNA replication"/>
    <property type="evidence" value="ECO:0007669"/>
    <property type="project" value="UniProtKB-UniRule"/>
</dbReference>
<feature type="region of interest" description="Disordered" evidence="17">
    <location>
        <begin position="543"/>
        <end position="563"/>
    </location>
</feature>
<feature type="domain" description="DOD-type homing endonuclease" evidence="18">
    <location>
        <begin position="1755"/>
        <end position="1911"/>
    </location>
</feature>
<dbReference type="InterPro" id="IPR056171">
    <property type="entry name" value="PolC_DP2_central_dom"/>
</dbReference>
<dbReference type="InterPro" id="IPR006141">
    <property type="entry name" value="Intein_N"/>
</dbReference>
<keyword evidence="6 16" id="KW-0540">Nuclease</keyword>
<dbReference type="InterPro" id="IPR004042">
    <property type="entry name" value="Intein_endonuc_central"/>
</dbReference>
<comment type="catalytic activity">
    <reaction evidence="15 16">
        <text>DNA(n) + a 2'-deoxyribonucleoside 5'-triphosphate = DNA(n+1) + diphosphate</text>
        <dbReference type="Rhea" id="RHEA:22508"/>
        <dbReference type="Rhea" id="RHEA-COMP:17339"/>
        <dbReference type="Rhea" id="RHEA-COMP:17340"/>
        <dbReference type="ChEBI" id="CHEBI:33019"/>
        <dbReference type="ChEBI" id="CHEBI:61560"/>
        <dbReference type="ChEBI" id="CHEBI:173112"/>
        <dbReference type="EC" id="2.7.7.7"/>
    </reaction>
</comment>
<dbReference type="NCBIfam" id="TIGR00354">
    <property type="entry name" value="polC"/>
    <property type="match status" value="1"/>
</dbReference>
<dbReference type="PANTHER" id="PTHR42210">
    <property type="entry name" value="DNA POLYMERASE II LARGE SUBUNIT"/>
    <property type="match status" value="1"/>
</dbReference>
<dbReference type="Pfam" id="PF24846">
    <property type="entry name" value="PolC_DP2_cat"/>
    <property type="match status" value="3"/>
</dbReference>
<dbReference type="SUPFAM" id="SSF51294">
    <property type="entry name" value="Hedgehog/intein (Hint) domain"/>
    <property type="match status" value="2"/>
</dbReference>
<evidence type="ECO:0000256" key="17">
    <source>
        <dbReference type="SAM" id="MobiDB-lite"/>
    </source>
</evidence>